<organism evidence="11 12">
    <name type="scientific">Dokdonella soli</name>
    <dbReference type="NCBI Taxonomy" id="529810"/>
    <lineage>
        <taxon>Bacteria</taxon>
        <taxon>Pseudomonadati</taxon>
        <taxon>Pseudomonadota</taxon>
        <taxon>Gammaproteobacteria</taxon>
        <taxon>Lysobacterales</taxon>
        <taxon>Rhodanobacteraceae</taxon>
        <taxon>Dokdonella</taxon>
    </lineage>
</organism>
<comment type="catalytic activity">
    <reaction evidence="8 9">
        <text>kanamycin B + acetyl-CoA = N(6')-acetylkanamycin B + CoA + H(+)</text>
        <dbReference type="Rhea" id="RHEA:16449"/>
        <dbReference type="ChEBI" id="CHEBI:15378"/>
        <dbReference type="ChEBI" id="CHEBI:57287"/>
        <dbReference type="ChEBI" id="CHEBI:57288"/>
        <dbReference type="ChEBI" id="CHEBI:58390"/>
        <dbReference type="ChEBI" id="CHEBI:58549"/>
        <dbReference type="EC" id="2.3.1.82"/>
    </reaction>
</comment>
<keyword evidence="5 9" id="KW-0046">Antibiotic resistance</keyword>
<evidence type="ECO:0000256" key="8">
    <source>
        <dbReference type="ARBA" id="ARBA00048923"/>
    </source>
</evidence>
<evidence type="ECO:0000313" key="12">
    <source>
        <dbReference type="Proteomes" id="UP001501523"/>
    </source>
</evidence>
<name>A0ABN1ICZ0_9GAMM</name>
<dbReference type="EC" id="2.3.1.82" evidence="2 9"/>
<dbReference type="EMBL" id="BAAAEU010000003">
    <property type="protein sequence ID" value="GAA0707770.1"/>
    <property type="molecule type" value="Genomic_DNA"/>
</dbReference>
<dbReference type="InterPro" id="IPR024170">
    <property type="entry name" value="Aminoglycoside_N6-AcTrfrase"/>
</dbReference>
<evidence type="ECO:0000256" key="6">
    <source>
        <dbReference type="ARBA" id="ARBA00023315"/>
    </source>
</evidence>
<comment type="caution">
    <text evidence="11">The sequence shown here is derived from an EMBL/GenBank/DDBJ whole genome shotgun (WGS) entry which is preliminary data.</text>
</comment>
<evidence type="ECO:0000256" key="3">
    <source>
        <dbReference type="ARBA" id="ARBA00017677"/>
    </source>
</evidence>
<dbReference type="CDD" id="cd04301">
    <property type="entry name" value="NAT_SF"/>
    <property type="match status" value="1"/>
</dbReference>
<dbReference type="NCBIfam" id="NF043067">
    <property type="entry name" value="AAC_6p_group_E"/>
    <property type="match status" value="1"/>
</dbReference>
<gene>
    <name evidence="11" type="ORF">GCM10009105_06800</name>
</gene>
<sequence>MSGNWPVRAAQAGDLAQWSALRAALWPDVDAAEHRADIEDQLAQPERFNSFLALDGIGMPIGLAEASLRCDYVNGTESSPVGFLDGLYVVPAVRRRGVGRALVAAVEAWTRALGCRELASDSLLANEPAHAAHRAYGFEETERVVYFRKSVDR</sequence>
<proteinExistence type="predicted"/>
<protein>
    <recommendedName>
        <fullName evidence="3 9">Aminoglycoside N(6')-acetyltransferase type 1</fullName>
        <ecNumber evidence="2 9">2.3.1.82</ecNumber>
    </recommendedName>
    <alternativeName>
        <fullName evidence="7 9">Aminoglycoside resistance protein</fullName>
    </alternativeName>
</protein>
<evidence type="ECO:0000256" key="9">
    <source>
        <dbReference type="PIRNR" id="PIRNR000452"/>
    </source>
</evidence>
<evidence type="ECO:0000256" key="5">
    <source>
        <dbReference type="ARBA" id="ARBA00023251"/>
    </source>
</evidence>
<comment type="subunit">
    <text evidence="1 9">Homodimer.</text>
</comment>
<dbReference type="RefSeq" id="WP_343787179.1">
    <property type="nucleotide sequence ID" value="NZ_BAAAEU010000003.1"/>
</dbReference>
<dbReference type="Gene3D" id="3.40.630.30">
    <property type="match status" value="1"/>
</dbReference>
<dbReference type="SUPFAM" id="SSF55729">
    <property type="entry name" value="Acyl-CoA N-acyltransferases (Nat)"/>
    <property type="match status" value="1"/>
</dbReference>
<dbReference type="PIRSF" id="PIRSF000452">
    <property type="entry name" value="6-N-acetyltransf"/>
    <property type="match status" value="1"/>
</dbReference>
<evidence type="ECO:0000256" key="1">
    <source>
        <dbReference type="ARBA" id="ARBA00011738"/>
    </source>
</evidence>
<accession>A0ABN1ICZ0</accession>
<dbReference type="InterPro" id="IPR016181">
    <property type="entry name" value="Acyl_CoA_acyltransferase"/>
</dbReference>
<dbReference type="Proteomes" id="UP001501523">
    <property type="component" value="Unassembled WGS sequence"/>
</dbReference>
<dbReference type="PROSITE" id="PS51186">
    <property type="entry name" value="GNAT"/>
    <property type="match status" value="1"/>
</dbReference>
<keyword evidence="6 9" id="KW-0012">Acyltransferase</keyword>
<feature type="domain" description="N-acetyltransferase" evidence="10">
    <location>
        <begin position="5"/>
        <end position="153"/>
    </location>
</feature>
<evidence type="ECO:0000313" key="11">
    <source>
        <dbReference type="EMBL" id="GAA0707770.1"/>
    </source>
</evidence>
<keyword evidence="12" id="KW-1185">Reference proteome</keyword>
<reference evidence="11 12" key="1">
    <citation type="journal article" date="2019" name="Int. J. Syst. Evol. Microbiol.">
        <title>The Global Catalogue of Microorganisms (GCM) 10K type strain sequencing project: providing services to taxonomists for standard genome sequencing and annotation.</title>
        <authorList>
            <consortium name="The Broad Institute Genomics Platform"/>
            <consortium name="The Broad Institute Genome Sequencing Center for Infectious Disease"/>
            <person name="Wu L."/>
            <person name="Ma J."/>
        </authorList>
    </citation>
    <scope>NUCLEOTIDE SEQUENCE [LARGE SCALE GENOMIC DNA]</scope>
    <source>
        <strain evidence="11 12">JCM 15421</strain>
    </source>
</reference>
<evidence type="ECO:0000256" key="4">
    <source>
        <dbReference type="ARBA" id="ARBA00022679"/>
    </source>
</evidence>
<comment type="function">
    <text evidence="9">Catalyzes the transfer of an acetyl group from acetyl-CoA to the 6'-amino group of aminoglycoside molecules conferring resistance to antibiotics containing the purpurosamine ring.</text>
</comment>
<dbReference type="PANTHER" id="PTHR43877">
    <property type="entry name" value="AMINOALKYLPHOSPHONATE N-ACETYLTRANSFERASE-RELATED-RELATED"/>
    <property type="match status" value="1"/>
</dbReference>
<evidence type="ECO:0000256" key="7">
    <source>
        <dbReference type="ARBA" id="ARBA00029660"/>
    </source>
</evidence>
<keyword evidence="4 9" id="KW-0808">Transferase</keyword>
<dbReference type="InterPro" id="IPR050832">
    <property type="entry name" value="Bact_Acetyltransf"/>
</dbReference>
<dbReference type="Pfam" id="PF00583">
    <property type="entry name" value="Acetyltransf_1"/>
    <property type="match status" value="1"/>
</dbReference>
<evidence type="ECO:0000256" key="2">
    <source>
        <dbReference type="ARBA" id="ARBA00012888"/>
    </source>
</evidence>
<evidence type="ECO:0000259" key="10">
    <source>
        <dbReference type="PROSITE" id="PS51186"/>
    </source>
</evidence>
<dbReference type="InterPro" id="IPR000182">
    <property type="entry name" value="GNAT_dom"/>
</dbReference>